<protein>
    <submittedName>
        <fullName evidence="2">Uncharacterized protein</fullName>
    </submittedName>
</protein>
<dbReference type="AlphaFoldDB" id="A0A5S5CPR6"/>
<proteinExistence type="predicted"/>
<gene>
    <name evidence="2" type="ORF">BD833_1207</name>
</gene>
<keyword evidence="1" id="KW-0472">Membrane</keyword>
<sequence>MSMPALPNQPRLTTSDTDVADEVSFRRFVAEHLAAQTLAAQRTEWYVRSTRSAVLILTALAIVGLIAGLIFGIVAATADEAASGFGY</sequence>
<comment type="caution">
    <text evidence="2">The sequence shown here is derived from an EMBL/GenBank/DDBJ whole genome shotgun (WGS) entry which is preliminary data.</text>
</comment>
<keyword evidence="1" id="KW-1133">Transmembrane helix</keyword>
<reference evidence="2 3" key="1">
    <citation type="submission" date="2019-07" db="EMBL/GenBank/DDBJ databases">
        <title>Genomic Encyclopedia of Archaeal and Bacterial Type Strains, Phase II (KMG-II): from individual species to whole genera.</title>
        <authorList>
            <person name="Goeker M."/>
        </authorList>
    </citation>
    <scope>NUCLEOTIDE SEQUENCE [LARGE SCALE GENOMIC DNA]</scope>
    <source>
        <strain evidence="2 3">DSM 46842</strain>
    </source>
</reference>
<evidence type="ECO:0000313" key="3">
    <source>
        <dbReference type="Proteomes" id="UP000322499"/>
    </source>
</evidence>
<keyword evidence="3" id="KW-1185">Reference proteome</keyword>
<organism evidence="2 3">
    <name type="scientific">Blastococcus xanthinilyticus</name>
    <dbReference type="NCBI Taxonomy" id="1564164"/>
    <lineage>
        <taxon>Bacteria</taxon>
        <taxon>Bacillati</taxon>
        <taxon>Actinomycetota</taxon>
        <taxon>Actinomycetes</taxon>
        <taxon>Geodermatophilales</taxon>
        <taxon>Geodermatophilaceae</taxon>
        <taxon>Blastococcus</taxon>
    </lineage>
</organism>
<keyword evidence="1" id="KW-0812">Transmembrane</keyword>
<accession>A0A5S5CPR6</accession>
<feature type="transmembrane region" description="Helical" evidence="1">
    <location>
        <begin position="54"/>
        <end position="78"/>
    </location>
</feature>
<evidence type="ECO:0000256" key="1">
    <source>
        <dbReference type="SAM" id="Phobius"/>
    </source>
</evidence>
<name>A0A5S5CPR6_9ACTN</name>
<evidence type="ECO:0000313" key="2">
    <source>
        <dbReference type="EMBL" id="TYP82023.1"/>
    </source>
</evidence>
<dbReference type="EMBL" id="VNHW01000020">
    <property type="protein sequence ID" value="TYP82023.1"/>
    <property type="molecule type" value="Genomic_DNA"/>
</dbReference>
<dbReference type="RefSeq" id="WP_166535065.1">
    <property type="nucleotide sequence ID" value="NZ_VNHW01000020.1"/>
</dbReference>
<dbReference type="Proteomes" id="UP000322499">
    <property type="component" value="Unassembled WGS sequence"/>
</dbReference>